<evidence type="ECO:0000313" key="2">
    <source>
        <dbReference type="EMBL" id="MEB5477527.1"/>
    </source>
</evidence>
<keyword evidence="1" id="KW-1133">Transmembrane helix</keyword>
<protein>
    <submittedName>
        <fullName evidence="2">Uncharacterized protein</fullName>
    </submittedName>
</protein>
<keyword evidence="1" id="KW-0472">Membrane</keyword>
<gene>
    <name evidence="2" type="ORF">I2F25_10785</name>
</gene>
<dbReference type="EMBL" id="VTDN01000008">
    <property type="protein sequence ID" value="MEB5477527.1"/>
    <property type="molecule type" value="Genomic_DNA"/>
</dbReference>
<proteinExistence type="predicted"/>
<feature type="transmembrane region" description="Helical" evidence="1">
    <location>
        <begin position="34"/>
        <end position="62"/>
    </location>
</feature>
<reference evidence="2 3" key="1">
    <citation type="submission" date="2019-08" db="EMBL/GenBank/DDBJ databases">
        <title>Five species of Acinetobacter isolated from floral nectar and animal pollinators.</title>
        <authorList>
            <person name="Hendry T.A."/>
        </authorList>
    </citation>
    <scope>NUCLEOTIDE SEQUENCE [LARGE SCALE GENOMIC DNA]</scope>
    <source>
        <strain evidence="2 3">MD18.27</strain>
    </source>
</reference>
<accession>A0ABU6DV33</accession>
<dbReference type="RefSeq" id="WP_325775891.1">
    <property type="nucleotide sequence ID" value="NZ_VTDN01000008.1"/>
</dbReference>
<organism evidence="2 3">
    <name type="scientific">Acinetobacter pollinis</name>
    <dbReference type="NCBI Taxonomy" id="2605270"/>
    <lineage>
        <taxon>Bacteria</taxon>
        <taxon>Pseudomonadati</taxon>
        <taxon>Pseudomonadota</taxon>
        <taxon>Gammaproteobacteria</taxon>
        <taxon>Moraxellales</taxon>
        <taxon>Moraxellaceae</taxon>
        <taxon>Acinetobacter</taxon>
    </lineage>
</organism>
<keyword evidence="1" id="KW-0812">Transmembrane</keyword>
<evidence type="ECO:0000256" key="1">
    <source>
        <dbReference type="SAM" id="Phobius"/>
    </source>
</evidence>
<name>A0ABU6DV33_9GAMM</name>
<comment type="caution">
    <text evidence="2">The sequence shown here is derived from an EMBL/GenBank/DDBJ whole genome shotgun (WGS) entry which is preliminary data.</text>
</comment>
<keyword evidence="3" id="KW-1185">Reference proteome</keyword>
<sequence>MHHQLELATLPLSFNIALYVCAFLTLTINTNGEAIVAVLATAPAAICAAAKLAVAIPILALLSFSHLC</sequence>
<evidence type="ECO:0000313" key="3">
    <source>
        <dbReference type="Proteomes" id="UP001339883"/>
    </source>
</evidence>
<dbReference type="Proteomes" id="UP001339883">
    <property type="component" value="Unassembled WGS sequence"/>
</dbReference>
<feature type="transmembrane region" description="Helical" evidence="1">
    <location>
        <begin position="7"/>
        <end position="28"/>
    </location>
</feature>